<dbReference type="InterPro" id="IPR052925">
    <property type="entry name" value="Phage_Integrase-like_Recomb"/>
</dbReference>
<dbReference type="Gene3D" id="1.10.443.10">
    <property type="entry name" value="Intergrase catalytic core"/>
    <property type="match status" value="1"/>
</dbReference>
<evidence type="ECO:0000256" key="2">
    <source>
        <dbReference type="ARBA" id="ARBA00023172"/>
    </source>
</evidence>
<proteinExistence type="predicted"/>
<dbReference type="EMBL" id="LSRX01002383">
    <property type="protein sequence ID" value="OLP75601.1"/>
    <property type="molecule type" value="Genomic_DNA"/>
</dbReference>
<dbReference type="Proteomes" id="UP000186817">
    <property type="component" value="Unassembled WGS sequence"/>
</dbReference>
<feature type="region of interest" description="Disordered" evidence="3">
    <location>
        <begin position="25"/>
        <end position="59"/>
    </location>
</feature>
<dbReference type="GO" id="GO:0006310">
    <property type="term" value="P:DNA recombination"/>
    <property type="evidence" value="ECO:0007669"/>
    <property type="project" value="UniProtKB-KW"/>
</dbReference>
<dbReference type="PANTHER" id="PTHR34605">
    <property type="entry name" value="PHAGE_INTEGRASE DOMAIN-CONTAINING PROTEIN"/>
    <property type="match status" value="1"/>
</dbReference>
<dbReference type="InterPro" id="IPR010998">
    <property type="entry name" value="Integrase_recombinase_N"/>
</dbReference>
<dbReference type="InterPro" id="IPR011010">
    <property type="entry name" value="DNA_brk_join_enz"/>
</dbReference>
<dbReference type="Gene3D" id="1.10.150.130">
    <property type="match status" value="1"/>
</dbReference>
<evidence type="ECO:0008006" key="6">
    <source>
        <dbReference type="Google" id="ProtNLM"/>
    </source>
</evidence>
<keyword evidence="1" id="KW-0238">DNA-binding</keyword>
<feature type="region of interest" description="Disordered" evidence="3">
    <location>
        <begin position="262"/>
        <end position="282"/>
    </location>
</feature>
<name>A0A1Q9BY45_SYMMI</name>
<dbReference type="PANTHER" id="PTHR34605:SF4">
    <property type="entry name" value="DNA ADENINE METHYLTRANSFERASE"/>
    <property type="match status" value="1"/>
</dbReference>
<gene>
    <name evidence="4" type="ORF">AK812_SmicGene44576</name>
</gene>
<feature type="compositionally biased region" description="Gly residues" evidence="3">
    <location>
        <begin position="270"/>
        <end position="280"/>
    </location>
</feature>
<evidence type="ECO:0000313" key="4">
    <source>
        <dbReference type="EMBL" id="OLP75601.1"/>
    </source>
</evidence>
<reference evidence="4 5" key="1">
    <citation type="submission" date="2016-02" db="EMBL/GenBank/DDBJ databases">
        <title>Genome analysis of coral dinoflagellate symbionts highlights evolutionary adaptations to a symbiotic lifestyle.</title>
        <authorList>
            <person name="Aranda M."/>
            <person name="Li Y."/>
            <person name="Liew Y.J."/>
            <person name="Baumgarten S."/>
            <person name="Simakov O."/>
            <person name="Wilson M."/>
            <person name="Piel J."/>
            <person name="Ashoor H."/>
            <person name="Bougouffa S."/>
            <person name="Bajic V.B."/>
            <person name="Ryu T."/>
            <person name="Ravasi T."/>
            <person name="Bayer T."/>
            <person name="Micklem G."/>
            <person name="Kim H."/>
            <person name="Bhak J."/>
            <person name="Lajeunesse T.C."/>
            <person name="Voolstra C.R."/>
        </authorList>
    </citation>
    <scope>NUCLEOTIDE SEQUENCE [LARGE SCALE GENOMIC DNA]</scope>
    <source>
        <strain evidence="4 5">CCMP2467</strain>
    </source>
</reference>
<evidence type="ECO:0000256" key="1">
    <source>
        <dbReference type="ARBA" id="ARBA00023125"/>
    </source>
</evidence>
<dbReference type="OrthoDB" id="443399at2759"/>
<feature type="region of interest" description="Disordered" evidence="3">
    <location>
        <begin position="898"/>
        <end position="919"/>
    </location>
</feature>
<organism evidence="4 5">
    <name type="scientific">Symbiodinium microadriaticum</name>
    <name type="common">Dinoflagellate</name>
    <name type="synonym">Zooxanthella microadriatica</name>
    <dbReference type="NCBI Taxonomy" id="2951"/>
    <lineage>
        <taxon>Eukaryota</taxon>
        <taxon>Sar</taxon>
        <taxon>Alveolata</taxon>
        <taxon>Dinophyceae</taxon>
        <taxon>Suessiales</taxon>
        <taxon>Symbiodiniaceae</taxon>
        <taxon>Symbiodinium</taxon>
    </lineage>
</organism>
<keyword evidence="2" id="KW-0233">DNA recombination</keyword>
<dbReference type="GO" id="GO:0015074">
    <property type="term" value="P:DNA integration"/>
    <property type="evidence" value="ECO:0007669"/>
    <property type="project" value="InterPro"/>
</dbReference>
<comment type="caution">
    <text evidence="4">The sequence shown here is derived from an EMBL/GenBank/DDBJ whole genome shotgun (WGS) entry which is preliminary data.</text>
</comment>
<keyword evidence="5" id="KW-1185">Reference proteome</keyword>
<evidence type="ECO:0000313" key="5">
    <source>
        <dbReference type="Proteomes" id="UP000186817"/>
    </source>
</evidence>
<dbReference type="InterPro" id="IPR013762">
    <property type="entry name" value="Integrase-like_cat_sf"/>
</dbReference>
<protein>
    <recommendedName>
        <fullName evidence="6">Tyr recombinase domain-containing protein</fullName>
    </recommendedName>
</protein>
<dbReference type="SUPFAM" id="SSF56349">
    <property type="entry name" value="DNA breaking-rejoining enzymes"/>
    <property type="match status" value="1"/>
</dbReference>
<accession>A0A1Q9BY45</accession>
<evidence type="ECO:0000256" key="3">
    <source>
        <dbReference type="SAM" id="MobiDB-lite"/>
    </source>
</evidence>
<sequence length="1305" mass="145205">MDELDDDLDDFGILTGFGDAANQGVVEERPTRAWVMQPDDGGETRAGSAESYKAPSTSAKEAARRYIELTGEGGPGSPEAWKRVCDGGEDLVRKVSESPYLDTVLHPDLLDYLRDVRRHGLPARYLGERARCHAKLHPNGRRNLAQVYRQIWKDVCKLRVLVVPSELELGSVVSSPFDAVDKMLPDRSIAPDNKRIVHDQRTINEGTHKEWHPPAIQPRHEQIARLVLCVKSQLPGIKVLMSKKDVAGAFRLLWVDPRQRGAVRGRPTMGPGGDGGGQGRGQRVDDDRLLGQLFGLAGQMDSVGQSYGGFESRILVDDNVLVEPLVGLRPWVASEVYELGVKTLLGDAAVNQEKDLIEGLFRTFQTVWGLDMDTATEEIHLPERRILKGATLLNEPAFEYGNKDLTVRAVQRFRGIATGWTEIVKGLKNELKAWRDLWELFEEARWMCARPETWPAKFGASMRELLPVRERLALPGEWEAGTVFVSSDATKTMIAAIDRTNGLVIRMPAKAAATWVQQCGEEEEVAIHVAEMLSFLAFACHVGEAWQGKVVLYGGDNKSVREWIVSRKAGTRTGRLLVRMANLVEMRFRLVLVATWWRTFHNVHADLLTRCSDDEFHKLVEEKGWVVVDVIASLRQAVLDSERFGPCLLAWGEEDRQVLMQLKERRLKRAIPQWLSPDWASFVAVELCGANRLVTDFVEAVTAAGGSCRRATLSGPVESNEVVFASIPPDVHGKVLWAIVETVLCGQCPLAVVEGPRQAPWDEAVKAFKKAEWSTDLNEYLTTEFGECAARRRKCLIVARNFSVENAFNHGHLEERARWPLRDDEGVRKCLVWDPRGRSAERWAQLTEQGHDLAHILAEGSKATGGQTASALVLMAGYIMGPGDRSEGSSLKRLTNAVLVPPPEGPLDGRRQLRPPRTPSTARVALGRWAMVSRVQQRGGGDARFMCSPQRREPPESAAGASYVQVTSQPVRPVNGDVGAQVDEWIEENICGYHAESTSKQYAGIYQKWKAWAARQGWATEFLDRTMTVEANEDKLLGFLGYLGWLGASVATMKQAVFAIKDGHKRGGQGDPTEKMFHLWMLLGALENRAPNKPRRLGVTPNMLIWVASWMGPNLATTAEEAFDATMLLAALNTAWFFMWGADLKLNEEDDPEGYVTLQFRKTKTDQEAFGTCKTMYESGVEGLCVVSALRAFRARAPQRFGTGSEALKPLFRWASGQMLRRTQVQHLLQRAAVGVGLPPERFMSHSLRIGGASALFQATGEIELVKRTGRWSSAAVQRYIHDGERALKEAAMKMATAEQKVHYT</sequence>
<dbReference type="GO" id="GO:0003677">
    <property type="term" value="F:DNA binding"/>
    <property type="evidence" value="ECO:0007669"/>
    <property type="project" value="UniProtKB-KW"/>
</dbReference>